<evidence type="ECO:0000313" key="3">
    <source>
        <dbReference type="Proteomes" id="UP001176941"/>
    </source>
</evidence>
<reference evidence="2" key="1">
    <citation type="submission" date="2023-04" db="EMBL/GenBank/DDBJ databases">
        <authorList>
            <consortium name="ELIXIR-Norway"/>
        </authorList>
    </citation>
    <scope>NUCLEOTIDE SEQUENCE [LARGE SCALE GENOMIC DNA]</scope>
</reference>
<accession>A0ABN8YXD2</accession>
<organism evidence="2 3">
    <name type="scientific">Rangifer tarandus platyrhynchus</name>
    <name type="common">Svalbard reindeer</name>
    <dbReference type="NCBI Taxonomy" id="3082113"/>
    <lineage>
        <taxon>Eukaryota</taxon>
        <taxon>Metazoa</taxon>
        <taxon>Chordata</taxon>
        <taxon>Craniata</taxon>
        <taxon>Vertebrata</taxon>
        <taxon>Euteleostomi</taxon>
        <taxon>Mammalia</taxon>
        <taxon>Eutheria</taxon>
        <taxon>Laurasiatheria</taxon>
        <taxon>Artiodactyla</taxon>
        <taxon>Ruminantia</taxon>
        <taxon>Pecora</taxon>
        <taxon>Cervidae</taxon>
        <taxon>Odocoileinae</taxon>
        <taxon>Rangifer</taxon>
    </lineage>
</organism>
<proteinExistence type="predicted"/>
<sequence length="100" mass="10642">MEACKKKRHSTLELPLHESPGNSDALPGLKISSAGHLTHFIGGDPEAGVSRVSRPMWMPDPRPSAFPQCPAPRGPPCKHCPHSRTSLKLPASKVFAVGAS</sequence>
<evidence type="ECO:0000256" key="1">
    <source>
        <dbReference type="SAM" id="MobiDB-lite"/>
    </source>
</evidence>
<protein>
    <submittedName>
        <fullName evidence="2">Uncharacterized protein</fullName>
    </submittedName>
</protein>
<dbReference type="Proteomes" id="UP001176941">
    <property type="component" value="Chromosome 24"/>
</dbReference>
<dbReference type="EMBL" id="OX459960">
    <property type="protein sequence ID" value="CAI9165611.1"/>
    <property type="molecule type" value="Genomic_DNA"/>
</dbReference>
<keyword evidence="3" id="KW-1185">Reference proteome</keyword>
<feature type="region of interest" description="Disordered" evidence="1">
    <location>
        <begin position="1"/>
        <end position="26"/>
    </location>
</feature>
<gene>
    <name evidence="2" type="ORF">MRATA1EN1_LOCUS14573</name>
</gene>
<evidence type="ECO:0000313" key="2">
    <source>
        <dbReference type="EMBL" id="CAI9165611.1"/>
    </source>
</evidence>
<name>A0ABN8YXD2_RANTA</name>